<evidence type="ECO:0000313" key="2">
    <source>
        <dbReference type="EMBL" id="PXX42617.1"/>
    </source>
</evidence>
<organism evidence="2 3">
    <name type="scientific">Undibacterium pigrum</name>
    <dbReference type="NCBI Taxonomy" id="401470"/>
    <lineage>
        <taxon>Bacteria</taxon>
        <taxon>Pseudomonadati</taxon>
        <taxon>Pseudomonadota</taxon>
        <taxon>Betaproteobacteria</taxon>
        <taxon>Burkholderiales</taxon>
        <taxon>Oxalobacteraceae</taxon>
        <taxon>Undibacterium</taxon>
    </lineage>
</organism>
<feature type="signal peptide" evidence="1">
    <location>
        <begin position="1"/>
        <end position="20"/>
    </location>
</feature>
<dbReference type="OrthoDB" id="9813892at2"/>
<name>A0A318JG06_9BURK</name>
<dbReference type="Gene3D" id="2.130.10.10">
    <property type="entry name" value="YVTN repeat-like/Quinoprotein amine dehydrogenase"/>
    <property type="match status" value="1"/>
</dbReference>
<gene>
    <name evidence="2" type="ORF">DFR42_105275</name>
</gene>
<evidence type="ECO:0000256" key="1">
    <source>
        <dbReference type="SAM" id="SignalP"/>
    </source>
</evidence>
<accession>A0A318JG06</accession>
<dbReference type="PANTHER" id="PTHR47199">
    <property type="entry name" value="PHOTOSYSTEM II STABILITY/ASSEMBLY FACTOR HCF136, CHLOROPLASTIC"/>
    <property type="match status" value="1"/>
</dbReference>
<dbReference type="AlphaFoldDB" id="A0A318JG06"/>
<dbReference type="Proteomes" id="UP000247792">
    <property type="component" value="Unassembled WGS sequence"/>
</dbReference>
<dbReference type="EMBL" id="QJKB01000005">
    <property type="protein sequence ID" value="PXX42617.1"/>
    <property type="molecule type" value="Genomic_DNA"/>
</dbReference>
<protein>
    <submittedName>
        <fullName evidence="2">Photosystem II stability/assembly factor-like uncharacterized protein</fullName>
    </submittedName>
</protein>
<keyword evidence="3" id="KW-1185">Reference proteome</keyword>
<comment type="caution">
    <text evidence="2">The sequence shown here is derived from an EMBL/GenBank/DDBJ whole genome shotgun (WGS) entry which is preliminary data.</text>
</comment>
<sequence>MKLATIAFAVLFSTTYPAFAASAADAWIAQNSGTEVELRGLSVVSPRVAWASGAKATVLRTIDGEHWQSMQVAGADGLDFRDIHGFDAQHAIAMSAGPGALSRLYETSDGGNTWKLLKTNEATTGFWDAISFVDGKQGILFGDAVDGQFQILLTTDGGQNWQERRHAGLTALANEGAFAASGTCLATYGSKHAWLVSGSAEQARVFASTDAGMSWTVANLPIPAAVASKGAFSAAFLDEKHGMVVGGDYKLPQLDSLNGARTEDGGKTWLPAPVSPQGFMSVITTVPGAASTYVTAGLAGSGISRDAGKTWQVLDKTPLNTVAFANAQSGWAVGPKGLLMKFNNVTK</sequence>
<evidence type="ECO:0000313" key="3">
    <source>
        <dbReference type="Proteomes" id="UP000247792"/>
    </source>
</evidence>
<proteinExistence type="predicted"/>
<dbReference type="InterPro" id="IPR015943">
    <property type="entry name" value="WD40/YVTN_repeat-like_dom_sf"/>
</dbReference>
<keyword evidence="1" id="KW-0732">Signal</keyword>
<dbReference type="SUPFAM" id="SSF110296">
    <property type="entry name" value="Oligoxyloglucan reducing end-specific cellobiohydrolase"/>
    <property type="match status" value="1"/>
</dbReference>
<dbReference type="RefSeq" id="WP_110256154.1">
    <property type="nucleotide sequence ID" value="NZ_QJKB01000005.1"/>
</dbReference>
<reference evidence="2 3" key="1">
    <citation type="submission" date="2018-05" db="EMBL/GenBank/DDBJ databases">
        <title>Genomic Encyclopedia of Type Strains, Phase IV (KMG-IV): sequencing the most valuable type-strain genomes for metagenomic binning, comparative biology and taxonomic classification.</title>
        <authorList>
            <person name="Goeker M."/>
        </authorList>
    </citation>
    <scope>NUCLEOTIDE SEQUENCE [LARGE SCALE GENOMIC DNA]</scope>
    <source>
        <strain evidence="2 3">DSM 19792</strain>
    </source>
</reference>
<feature type="chain" id="PRO_5016360173" evidence="1">
    <location>
        <begin position="21"/>
        <end position="347"/>
    </location>
</feature>
<dbReference type="CDD" id="cd15482">
    <property type="entry name" value="Sialidase_non-viral"/>
    <property type="match status" value="1"/>
</dbReference>
<dbReference type="PANTHER" id="PTHR47199:SF2">
    <property type="entry name" value="PHOTOSYSTEM II STABILITY_ASSEMBLY FACTOR HCF136, CHLOROPLASTIC"/>
    <property type="match status" value="1"/>
</dbReference>